<reference evidence="1 2" key="1">
    <citation type="submission" date="2017-05" db="EMBL/GenBank/DDBJ databases">
        <title>Bifidobacterium vansinderenii sp. nov.</title>
        <authorList>
            <person name="Lugli G.A."/>
            <person name="Duranti S."/>
            <person name="Mangifesta M."/>
        </authorList>
    </citation>
    <scope>NUCLEOTIDE SEQUENCE [LARGE SCALE GENOMIC DNA]</scope>
    <source>
        <strain evidence="1 2">Tam10B</strain>
    </source>
</reference>
<dbReference type="AlphaFoldDB" id="A0A229W1N9"/>
<dbReference type="InterPro" id="IPR057369">
    <property type="entry name" value="VG15"/>
</dbReference>
<dbReference type="EMBL" id="NEWD01000002">
    <property type="protein sequence ID" value="OXN01600.1"/>
    <property type="molecule type" value="Genomic_DNA"/>
</dbReference>
<comment type="caution">
    <text evidence="1">The sequence shown here is derived from an EMBL/GenBank/DDBJ whole genome shotgun (WGS) entry which is preliminary data.</text>
</comment>
<proteinExistence type="predicted"/>
<dbReference type="Proteomes" id="UP000215433">
    <property type="component" value="Unassembled WGS sequence"/>
</dbReference>
<name>A0A229W1N9_9BIFI</name>
<protein>
    <submittedName>
        <fullName evidence="1">Uncharacterized protein</fullName>
    </submittedName>
</protein>
<dbReference type="Pfam" id="PF25310">
    <property type="entry name" value="VG15"/>
    <property type="match status" value="1"/>
</dbReference>
<evidence type="ECO:0000313" key="1">
    <source>
        <dbReference type="EMBL" id="OXN01600.1"/>
    </source>
</evidence>
<accession>A0A229W1N9</accession>
<gene>
    <name evidence="1" type="ORF">Tam10B_0043</name>
</gene>
<keyword evidence="2" id="KW-1185">Reference proteome</keyword>
<organism evidence="1 2">
    <name type="scientific">Bifidobacterium vansinderenii</name>
    <dbReference type="NCBI Taxonomy" id="1984871"/>
    <lineage>
        <taxon>Bacteria</taxon>
        <taxon>Bacillati</taxon>
        <taxon>Actinomycetota</taxon>
        <taxon>Actinomycetes</taxon>
        <taxon>Bifidobacteriales</taxon>
        <taxon>Bifidobacteriaceae</taxon>
        <taxon>Bifidobacterium</taxon>
    </lineage>
</organism>
<sequence>MRRNYWIPIVRSGTCRAGSTTPTMRGLTYTQVKNGRARSGVTLADLWPDLSNVDDAQQFIADMIATSGRMTMRANIAKDPTKPRWARVCGGVKPCAFCVMLASRGFAYSSEDTASLGGSFHDGHCHCTVVPSWGASTQLLEKQSEWKSMYSQAMQSAKDSGDGTGLKVITSWLRYLNPDKLSDGSAFQPDMRIPRGCRLEQQLGASYTKKINELLRDTTHKSAARLWAKYADRFEIKDGQYQGIAEYNPSKGGIYIDIDTAMSGDNVRREGQNLFHESGHMLDWILGRNGYRSAEPVGGGCLPMLLTRMPTPFFVVHRPYLWSRAGMRQGPRFLTQ</sequence>
<evidence type="ECO:0000313" key="2">
    <source>
        <dbReference type="Proteomes" id="UP000215433"/>
    </source>
</evidence>